<dbReference type="AlphaFoldDB" id="A0A1Y1VD04"/>
<dbReference type="InterPro" id="IPR000717">
    <property type="entry name" value="PCI_dom"/>
</dbReference>
<accession>A0A1Y1VD04</accession>
<dbReference type="SMART" id="SM00753">
    <property type="entry name" value="PAM"/>
    <property type="match status" value="1"/>
</dbReference>
<dbReference type="STRING" id="1754191.A0A1Y1VD04"/>
<evidence type="ECO:0000259" key="1">
    <source>
        <dbReference type="Pfam" id="PF01399"/>
    </source>
</evidence>
<dbReference type="GO" id="GO:0003690">
    <property type="term" value="F:double-stranded DNA binding"/>
    <property type="evidence" value="ECO:0007669"/>
    <property type="project" value="InterPro"/>
</dbReference>
<evidence type="ECO:0000313" key="3">
    <source>
        <dbReference type="Proteomes" id="UP000193719"/>
    </source>
</evidence>
<dbReference type="GO" id="GO:0000973">
    <property type="term" value="P:post-transcriptional tethering of RNA polymerase II gene DNA at nuclear periphery"/>
    <property type="evidence" value="ECO:0007669"/>
    <property type="project" value="TreeGrafter"/>
</dbReference>
<proteinExistence type="predicted"/>
<dbReference type="GO" id="GO:0016973">
    <property type="term" value="P:poly(A)+ mRNA export from nucleus"/>
    <property type="evidence" value="ECO:0007669"/>
    <property type="project" value="TreeGrafter"/>
</dbReference>
<dbReference type="EMBL" id="MCFH01000014">
    <property type="protein sequence ID" value="ORX52979.1"/>
    <property type="molecule type" value="Genomic_DNA"/>
</dbReference>
<organism evidence="2 3">
    <name type="scientific">Piromyces finnis</name>
    <dbReference type="NCBI Taxonomy" id="1754191"/>
    <lineage>
        <taxon>Eukaryota</taxon>
        <taxon>Fungi</taxon>
        <taxon>Fungi incertae sedis</taxon>
        <taxon>Chytridiomycota</taxon>
        <taxon>Chytridiomycota incertae sedis</taxon>
        <taxon>Neocallimastigomycetes</taxon>
        <taxon>Neocallimastigales</taxon>
        <taxon>Neocallimastigaceae</taxon>
        <taxon>Piromyces</taxon>
    </lineage>
</organism>
<dbReference type="GO" id="GO:0070390">
    <property type="term" value="C:transcription export complex 2"/>
    <property type="evidence" value="ECO:0007669"/>
    <property type="project" value="TreeGrafter"/>
</dbReference>
<reference evidence="2 3" key="1">
    <citation type="submission" date="2016-08" db="EMBL/GenBank/DDBJ databases">
        <title>Genomes of anaerobic fungi encode conserved fungal cellulosomes for biomass hydrolysis.</title>
        <authorList>
            <consortium name="DOE Joint Genome Institute"/>
            <person name="Haitjema C.H."/>
            <person name="Gilmore S.P."/>
            <person name="Henske J.K."/>
            <person name="Solomon K.V."/>
            <person name="De Groot R."/>
            <person name="Kuo A."/>
            <person name="Mondo S.J."/>
            <person name="Salamov A.A."/>
            <person name="Labutti K."/>
            <person name="Zhao Z."/>
            <person name="Chiniquy J."/>
            <person name="Barry K."/>
            <person name="Brewer H.M."/>
            <person name="Purvine S.O."/>
            <person name="Wright A.T."/>
            <person name="Boxma B."/>
            <person name="Van Alen T."/>
            <person name="Hackstein J.H."/>
            <person name="Baker S.E."/>
            <person name="Grigoriev I.V."/>
            <person name="O'Malley M.A."/>
        </authorList>
    </citation>
    <scope>NUCLEOTIDE SEQUENCE [LARGE SCALE GENOMIC DNA]</scope>
    <source>
        <strain evidence="3">finn</strain>
    </source>
</reference>
<keyword evidence="3" id="KW-1185">Reference proteome</keyword>
<dbReference type="InterPro" id="IPR036388">
    <property type="entry name" value="WH-like_DNA-bd_sf"/>
</dbReference>
<dbReference type="Pfam" id="PF01399">
    <property type="entry name" value="PCI"/>
    <property type="match status" value="1"/>
</dbReference>
<gene>
    <name evidence="2" type="ORF">BCR36DRAFT_411339</name>
</gene>
<reference evidence="2 3" key="2">
    <citation type="submission" date="2016-08" db="EMBL/GenBank/DDBJ databases">
        <title>Pervasive Adenine N6-methylation of Active Genes in Fungi.</title>
        <authorList>
            <consortium name="DOE Joint Genome Institute"/>
            <person name="Mondo S.J."/>
            <person name="Dannebaum R.O."/>
            <person name="Kuo R.C."/>
            <person name="Labutti K."/>
            <person name="Haridas S."/>
            <person name="Kuo A."/>
            <person name="Salamov A."/>
            <person name="Ahrendt S.R."/>
            <person name="Lipzen A."/>
            <person name="Sullivan W."/>
            <person name="Andreopoulos W.B."/>
            <person name="Clum A."/>
            <person name="Lindquist E."/>
            <person name="Daum C."/>
            <person name="Ramamoorthy G.K."/>
            <person name="Gryganskyi A."/>
            <person name="Culley D."/>
            <person name="Magnuson J.K."/>
            <person name="James T.Y."/>
            <person name="O'Malley M.A."/>
            <person name="Stajich J.E."/>
            <person name="Spatafora J.W."/>
            <person name="Visel A."/>
            <person name="Grigoriev I.V."/>
        </authorList>
    </citation>
    <scope>NUCLEOTIDE SEQUENCE [LARGE SCALE GENOMIC DNA]</scope>
    <source>
        <strain evidence="3">finn</strain>
    </source>
</reference>
<dbReference type="PANTHER" id="PTHR12732">
    <property type="entry name" value="UNCHARACTERIZED PROTEASOME COMPONENT REGION PCI-CONTAINING"/>
    <property type="match status" value="1"/>
</dbReference>
<dbReference type="InterPro" id="IPR045114">
    <property type="entry name" value="Csn12-like"/>
</dbReference>
<name>A0A1Y1VD04_9FUNG</name>
<dbReference type="GO" id="GO:0006368">
    <property type="term" value="P:transcription elongation by RNA polymerase II"/>
    <property type="evidence" value="ECO:0007669"/>
    <property type="project" value="TreeGrafter"/>
</dbReference>
<dbReference type="Gene3D" id="1.10.10.10">
    <property type="entry name" value="Winged helix-like DNA-binding domain superfamily/Winged helix DNA-binding domain"/>
    <property type="match status" value="1"/>
</dbReference>
<sequence>MNVNDSNSMNISDAYSFCSKLSEIVDKKDEINFTIIFNPEELDENEYNTLVDNLNSLDNEIIREIIDSFPNLELYDNFIISYFHLVKNWDYNDNNKLFELYRKLYIDFIQVFSYTWHIILLKSLSRSIIQLAFLCDLSPENKVKNYPKIEEASRLFSRMFNAVVNDRESLENSKKMSAYFITNLAFKTYFKIKNFNLCQSFIQKLKQYDLDKENFYKFPLADQVTFSYYNGRLNLYNEKVISAEKHLYHAYINCSDDVECQKNKRLIFLYLLVTRLILGKFPNEFLLRKYGYYEYFIDLIKSIKQGNFKSYNEILKKQQNWFIRKGIYIILKKQMNTIMYRNLIMKVFTITTEGRKPLITYHSLIKAFKIAGIDDFDLDDVECVAVSLIHKGYMKAFVNNETQIIYLSKKEPFPNPFKRNSFN</sequence>
<dbReference type="Proteomes" id="UP000193719">
    <property type="component" value="Unassembled WGS sequence"/>
</dbReference>
<dbReference type="GO" id="GO:0003723">
    <property type="term" value="F:RNA binding"/>
    <property type="evidence" value="ECO:0007669"/>
    <property type="project" value="InterPro"/>
</dbReference>
<dbReference type="OrthoDB" id="5404651at2759"/>
<evidence type="ECO:0000313" key="2">
    <source>
        <dbReference type="EMBL" id="ORX52979.1"/>
    </source>
</evidence>
<protein>
    <recommendedName>
        <fullName evidence="1">PCI domain-containing protein</fullName>
    </recommendedName>
</protein>
<dbReference type="PANTHER" id="PTHR12732:SF8">
    <property type="entry name" value="NUCLEAR MRNA EXPORT PROTEIN THP1"/>
    <property type="match status" value="1"/>
</dbReference>
<feature type="domain" description="PCI" evidence="1">
    <location>
        <begin position="317"/>
        <end position="409"/>
    </location>
</feature>
<comment type="caution">
    <text evidence="2">The sequence shown here is derived from an EMBL/GenBank/DDBJ whole genome shotgun (WGS) entry which is preliminary data.</text>
</comment>